<sequence length="160" mass="17752">MPRRDLSISFSLRDRGNSTTESPAYLPVRRVPRTGSLCKVPPLSGTRSSLVGIRKFVCGSGHARDARRAAQVKVVGRTSNLLPSGNGKITHASVKIHTYKDRGLSRWPFQVQILDRRRRGSFPTFELGLGNAIAITDSNINIDIKININIDIKIKIKISY</sequence>
<keyword evidence="2" id="KW-1185">Reference proteome</keyword>
<reference evidence="1 2" key="1">
    <citation type="journal article" date="2012" name="BMC Genomics">
        <title>Sequencing the genome of Marssonina brunnea reveals fungus-poplar co-evolution.</title>
        <authorList>
            <person name="Zhu S."/>
            <person name="Cao Y.-Z."/>
            <person name="Jiang C."/>
            <person name="Tan B.-Y."/>
            <person name="Wang Z."/>
            <person name="Feng S."/>
            <person name="Zhang L."/>
            <person name="Su X.-H."/>
            <person name="Brejova B."/>
            <person name="Vinar T."/>
            <person name="Xu M."/>
            <person name="Wang M.-X."/>
            <person name="Zhang S.-G."/>
            <person name="Huang M.-R."/>
            <person name="Wu R."/>
            <person name="Zhou Y."/>
        </authorList>
    </citation>
    <scope>NUCLEOTIDE SEQUENCE [LARGE SCALE GENOMIC DNA]</scope>
    <source>
        <strain evidence="1 2">MB_m1</strain>
    </source>
</reference>
<proteinExistence type="predicted"/>
<name>K1X7F2_MARBU</name>
<dbReference type="InParanoid" id="K1X7F2"/>
<dbReference type="KEGG" id="mbe:MBM_00150"/>
<dbReference type="EMBL" id="JH921428">
    <property type="protein sequence ID" value="EKD21037.1"/>
    <property type="molecule type" value="Genomic_DNA"/>
</dbReference>
<accession>K1X7F2</accession>
<evidence type="ECO:0000313" key="1">
    <source>
        <dbReference type="EMBL" id="EKD21037.1"/>
    </source>
</evidence>
<dbReference type="HOGENOM" id="CLU_1652525_0_0_1"/>
<dbReference type="Proteomes" id="UP000006753">
    <property type="component" value="Unassembled WGS sequence"/>
</dbReference>
<protein>
    <submittedName>
        <fullName evidence="1">Uncharacterized protein</fullName>
    </submittedName>
</protein>
<organism evidence="1 2">
    <name type="scientific">Marssonina brunnea f. sp. multigermtubi (strain MB_m1)</name>
    <name type="common">Marssonina leaf spot fungus</name>
    <dbReference type="NCBI Taxonomy" id="1072389"/>
    <lineage>
        <taxon>Eukaryota</taxon>
        <taxon>Fungi</taxon>
        <taxon>Dikarya</taxon>
        <taxon>Ascomycota</taxon>
        <taxon>Pezizomycotina</taxon>
        <taxon>Leotiomycetes</taxon>
        <taxon>Helotiales</taxon>
        <taxon>Drepanopezizaceae</taxon>
        <taxon>Drepanopeziza</taxon>
    </lineage>
</organism>
<dbReference type="AlphaFoldDB" id="K1X7F2"/>
<evidence type="ECO:0000313" key="2">
    <source>
        <dbReference type="Proteomes" id="UP000006753"/>
    </source>
</evidence>
<gene>
    <name evidence="1" type="ORF">MBM_00150</name>
</gene>